<evidence type="ECO:0008006" key="4">
    <source>
        <dbReference type="Google" id="ProtNLM"/>
    </source>
</evidence>
<accession>A0A1Y2CN22</accession>
<evidence type="ECO:0000313" key="2">
    <source>
        <dbReference type="EMBL" id="ORY48430.1"/>
    </source>
</evidence>
<keyword evidence="3" id="KW-1185">Reference proteome</keyword>
<dbReference type="InterPro" id="IPR029071">
    <property type="entry name" value="Ubiquitin-like_domsf"/>
</dbReference>
<dbReference type="CDD" id="cd17039">
    <property type="entry name" value="Ubl_ubiquitin_like"/>
    <property type="match status" value="1"/>
</dbReference>
<feature type="transmembrane region" description="Helical" evidence="1">
    <location>
        <begin position="191"/>
        <end position="212"/>
    </location>
</feature>
<dbReference type="AlphaFoldDB" id="A0A1Y2CN22"/>
<keyword evidence="1" id="KW-1133">Transmembrane helix</keyword>
<evidence type="ECO:0000256" key="1">
    <source>
        <dbReference type="SAM" id="Phobius"/>
    </source>
</evidence>
<dbReference type="EMBL" id="MCGO01000011">
    <property type="protein sequence ID" value="ORY48430.1"/>
    <property type="molecule type" value="Genomic_DNA"/>
</dbReference>
<comment type="caution">
    <text evidence="2">The sequence shown here is derived from an EMBL/GenBank/DDBJ whole genome shotgun (WGS) entry which is preliminary data.</text>
</comment>
<evidence type="ECO:0000313" key="3">
    <source>
        <dbReference type="Proteomes" id="UP000193642"/>
    </source>
</evidence>
<gene>
    <name evidence="2" type="ORF">BCR33DRAFT_714223</name>
</gene>
<sequence>MSTNTIKATVTLPDHRCLVLYVPPTATLHELKKLVRDQMGHSFADTAVVSGGKRYADDSVYVQELKFEGDRGIELSLVSDADQRTEDGTTPILLPTTSPTHLHDNKCKVCKKQLITLCVSCNKAFCVNCTKKSASHSREASFVEDEKAPDIEMGRNKFVMVQCLECARERHQKEDGVVKERGKWTVWLGGWRLGVLVFLLLVIAGAAIAVCVKRPGGSKAS</sequence>
<dbReference type="Proteomes" id="UP000193642">
    <property type="component" value="Unassembled WGS sequence"/>
</dbReference>
<keyword evidence="1" id="KW-0812">Transmembrane</keyword>
<dbReference type="SUPFAM" id="SSF54236">
    <property type="entry name" value="Ubiquitin-like"/>
    <property type="match status" value="1"/>
</dbReference>
<organism evidence="2 3">
    <name type="scientific">Rhizoclosmatium globosum</name>
    <dbReference type="NCBI Taxonomy" id="329046"/>
    <lineage>
        <taxon>Eukaryota</taxon>
        <taxon>Fungi</taxon>
        <taxon>Fungi incertae sedis</taxon>
        <taxon>Chytridiomycota</taxon>
        <taxon>Chytridiomycota incertae sedis</taxon>
        <taxon>Chytridiomycetes</taxon>
        <taxon>Chytridiales</taxon>
        <taxon>Chytriomycetaceae</taxon>
        <taxon>Rhizoclosmatium</taxon>
    </lineage>
</organism>
<name>A0A1Y2CN22_9FUNG</name>
<reference evidence="2 3" key="1">
    <citation type="submission" date="2016-07" db="EMBL/GenBank/DDBJ databases">
        <title>Pervasive Adenine N6-methylation of Active Genes in Fungi.</title>
        <authorList>
            <consortium name="DOE Joint Genome Institute"/>
            <person name="Mondo S.J."/>
            <person name="Dannebaum R.O."/>
            <person name="Kuo R.C."/>
            <person name="Labutti K."/>
            <person name="Haridas S."/>
            <person name="Kuo A."/>
            <person name="Salamov A."/>
            <person name="Ahrendt S.R."/>
            <person name="Lipzen A."/>
            <person name="Sullivan W."/>
            <person name="Andreopoulos W.B."/>
            <person name="Clum A."/>
            <person name="Lindquist E."/>
            <person name="Daum C."/>
            <person name="Ramamoorthy G.K."/>
            <person name="Gryganskyi A."/>
            <person name="Culley D."/>
            <person name="Magnuson J.K."/>
            <person name="James T.Y."/>
            <person name="O'Malley M.A."/>
            <person name="Stajich J.E."/>
            <person name="Spatafora J.W."/>
            <person name="Visel A."/>
            <person name="Grigoriev I.V."/>
        </authorList>
    </citation>
    <scope>NUCLEOTIDE SEQUENCE [LARGE SCALE GENOMIC DNA]</scope>
    <source>
        <strain evidence="2 3">JEL800</strain>
    </source>
</reference>
<protein>
    <recommendedName>
        <fullName evidence="4">Ubiquitin-like domain-containing protein</fullName>
    </recommendedName>
</protein>
<keyword evidence="1" id="KW-0472">Membrane</keyword>
<dbReference type="OrthoDB" id="10300171at2759"/>
<proteinExistence type="predicted"/>